<keyword evidence="2 9" id="KW-0963">Cytoplasm</keyword>
<dbReference type="SMART" id="SM00836">
    <property type="entry name" value="DALR_1"/>
    <property type="match status" value="1"/>
</dbReference>
<dbReference type="InterPro" id="IPR009080">
    <property type="entry name" value="tRNAsynth_Ia_anticodon-bd"/>
</dbReference>
<dbReference type="InterPro" id="IPR008909">
    <property type="entry name" value="DALR_anticod-bd"/>
</dbReference>
<dbReference type="EMBL" id="CP097762">
    <property type="protein sequence ID" value="URJ24952.1"/>
    <property type="molecule type" value="Genomic_DNA"/>
</dbReference>
<dbReference type="EC" id="6.1.1.19" evidence="9"/>
<accession>A0ABY4SUD5</accession>
<dbReference type="SUPFAM" id="SSF52374">
    <property type="entry name" value="Nucleotidylyl transferase"/>
    <property type="match status" value="1"/>
</dbReference>
<evidence type="ECO:0000256" key="7">
    <source>
        <dbReference type="ARBA" id="ARBA00023146"/>
    </source>
</evidence>
<feature type="domain" description="DALR anticodon binding" evidence="11">
    <location>
        <begin position="468"/>
        <end position="588"/>
    </location>
</feature>
<organism evidence="13 14">
    <name type="scientific">Candidatus Blochmannia ocreatus</name>
    <name type="common">nom. nud.</name>
    <dbReference type="NCBI Taxonomy" id="251538"/>
    <lineage>
        <taxon>Bacteria</taxon>
        <taxon>Pseudomonadati</taxon>
        <taxon>Pseudomonadota</taxon>
        <taxon>Gammaproteobacteria</taxon>
        <taxon>Enterobacterales</taxon>
        <taxon>Enterobacteriaceae</taxon>
        <taxon>ant endosymbionts</taxon>
        <taxon>Candidatus Blochmanniella</taxon>
    </lineage>
</organism>
<dbReference type="Gene3D" id="3.30.1360.70">
    <property type="entry name" value="Arginyl tRNA synthetase N-terminal domain"/>
    <property type="match status" value="1"/>
</dbReference>
<dbReference type="PROSITE" id="PS00178">
    <property type="entry name" value="AA_TRNA_LIGASE_I"/>
    <property type="match status" value="1"/>
</dbReference>
<dbReference type="NCBIfam" id="TIGR00456">
    <property type="entry name" value="argS"/>
    <property type="match status" value="1"/>
</dbReference>
<evidence type="ECO:0000256" key="3">
    <source>
        <dbReference type="ARBA" id="ARBA00022598"/>
    </source>
</evidence>
<dbReference type="InterPro" id="IPR035684">
    <property type="entry name" value="ArgRS_core"/>
</dbReference>
<dbReference type="SUPFAM" id="SSF55190">
    <property type="entry name" value="Arginyl-tRNA synthetase (ArgRS), N-terminal 'additional' domain"/>
    <property type="match status" value="1"/>
</dbReference>
<dbReference type="PANTHER" id="PTHR11956:SF5">
    <property type="entry name" value="ARGININE--TRNA LIGASE, CYTOPLASMIC"/>
    <property type="match status" value="1"/>
</dbReference>
<dbReference type="InterPro" id="IPR005148">
    <property type="entry name" value="Arg-tRNA-synth_N"/>
</dbReference>
<keyword evidence="4 9" id="KW-0547">Nucleotide-binding</keyword>
<evidence type="ECO:0000256" key="9">
    <source>
        <dbReference type="HAMAP-Rule" id="MF_00123"/>
    </source>
</evidence>
<dbReference type="InterPro" id="IPR001278">
    <property type="entry name" value="Arg-tRNA-ligase"/>
</dbReference>
<dbReference type="Proteomes" id="UP001056834">
    <property type="component" value="Chromosome"/>
</dbReference>
<dbReference type="Gene3D" id="3.40.50.620">
    <property type="entry name" value="HUPs"/>
    <property type="match status" value="1"/>
</dbReference>
<evidence type="ECO:0000256" key="6">
    <source>
        <dbReference type="ARBA" id="ARBA00022917"/>
    </source>
</evidence>
<proteinExistence type="inferred from homology"/>
<evidence type="ECO:0000256" key="10">
    <source>
        <dbReference type="RuleBase" id="RU363038"/>
    </source>
</evidence>
<feature type="short sequence motif" description="'HIGH' region" evidence="9">
    <location>
        <begin position="124"/>
        <end position="134"/>
    </location>
</feature>
<evidence type="ECO:0000256" key="4">
    <source>
        <dbReference type="ARBA" id="ARBA00022741"/>
    </source>
</evidence>
<comment type="similarity">
    <text evidence="1 9 10">Belongs to the class-I aminoacyl-tRNA synthetase family.</text>
</comment>
<dbReference type="Pfam" id="PF03485">
    <property type="entry name" value="Arg_tRNA_synt_N"/>
    <property type="match status" value="1"/>
</dbReference>
<dbReference type="Pfam" id="PF00750">
    <property type="entry name" value="tRNA-synt_1d"/>
    <property type="match status" value="1"/>
</dbReference>
<dbReference type="GO" id="GO:0004814">
    <property type="term" value="F:arginine-tRNA ligase activity"/>
    <property type="evidence" value="ECO:0007669"/>
    <property type="project" value="UniProtKB-EC"/>
</dbReference>
<keyword evidence="3 9" id="KW-0436">Ligase</keyword>
<keyword evidence="6 9" id="KW-0648">Protein biosynthesis</keyword>
<dbReference type="PRINTS" id="PR01038">
    <property type="entry name" value="TRNASYNTHARG"/>
</dbReference>
<feature type="domain" description="Arginyl tRNA synthetase N-terminal" evidence="12">
    <location>
        <begin position="1"/>
        <end position="88"/>
    </location>
</feature>
<dbReference type="SUPFAM" id="SSF47323">
    <property type="entry name" value="Anticodon-binding domain of a subclass of class I aminoacyl-tRNA synthetases"/>
    <property type="match status" value="1"/>
</dbReference>
<reference evidence="13" key="1">
    <citation type="submission" date="2022-05" db="EMBL/GenBank/DDBJ databases">
        <title>Impact of host demography and evolutionary history on endosymbiont molecular evolution: a test in carpenter ants (Genus Camponotus) and their Blochmannia endosymbionts.</title>
        <authorList>
            <person name="Manthey J.D."/>
            <person name="Giron J.C."/>
            <person name="Hruska J.P."/>
        </authorList>
    </citation>
    <scope>NUCLEOTIDE SEQUENCE</scope>
    <source>
        <strain evidence="13">C-006</strain>
    </source>
</reference>
<evidence type="ECO:0000259" key="12">
    <source>
        <dbReference type="SMART" id="SM01016"/>
    </source>
</evidence>
<evidence type="ECO:0000256" key="5">
    <source>
        <dbReference type="ARBA" id="ARBA00022840"/>
    </source>
</evidence>
<sequence length="588" mass="67807">MNIQILLLKKIHQTLLPIINKSLLSTIQVQQSTQKKFGNYQINGIIKLSKKINIPIETLLKKIINVINLNNIAKKITIEKPGFINISLCPKWISIQLNNIFITSNLGVIPTTTAKTIVIDYSSPNIAKEMHVGHLRSTVIGDSIARILSFLGHNVIRVNHLGDWGTQFGMLIAYIATHIQKELLLNHQITTLSKLESFYRKAKKIYDNDPKFAELSRHYVVKLQQGNKQCSQIWKQLVDISILNNQDTYKRLNITLKKHHIMGESFYHHMVPDIITDLKNKKLAVKSNGATVVFLKNSHQRHNSSDFGVIIQKKDGAYLYSTTDIACIKYRCETLKADRIIYYTDSRQKQHLSQIWEIAKAANYIKKTTILEHHVCGMLLGKDGKPFKSRSGYTVKLKTLLDEALEHAHKLISQKKYNLKYKKQINKIAHTISIGAIKYSELSKNRTTDYIFNWDNMLNFNGKTAPYIQYAYTRIFSIFKKFKNSKYYHHKFTKNNIQLETSEEISLAICLLQFEETIVNTANQGSPHILCSYLYKVSVLFSSFYENCPILQINDIYKKYSRLKLAFITARILKTGLNLLGIKTIRYM</sequence>
<evidence type="ECO:0000313" key="14">
    <source>
        <dbReference type="Proteomes" id="UP001056834"/>
    </source>
</evidence>
<name>A0ABY4SUD5_9ENTR</name>
<dbReference type="Gene3D" id="1.10.730.10">
    <property type="entry name" value="Isoleucyl-tRNA Synthetase, Domain 1"/>
    <property type="match status" value="1"/>
</dbReference>
<keyword evidence="5 9" id="KW-0067">ATP-binding</keyword>
<dbReference type="CDD" id="cd00671">
    <property type="entry name" value="ArgRS_core"/>
    <property type="match status" value="1"/>
</dbReference>
<dbReference type="HAMAP" id="MF_00123">
    <property type="entry name" value="Arg_tRNA_synth"/>
    <property type="match status" value="1"/>
</dbReference>
<comment type="catalytic activity">
    <reaction evidence="8 9">
        <text>tRNA(Arg) + L-arginine + ATP = L-arginyl-tRNA(Arg) + AMP + diphosphate</text>
        <dbReference type="Rhea" id="RHEA:20301"/>
        <dbReference type="Rhea" id="RHEA-COMP:9658"/>
        <dbReference type="Rhea" id="RHEA-COMP:9673"/>
        <dbReference type="ChEBI" id="CHEBI:30616"/>
        <dbReference type="ChEBI" id="CHEBI:32682"/>
        <dbReference type="ChEBI" id="CHEBI:33019"/>
        <dbReference type="ChEBI" id="CHEBI:78442"/>
        <dbReference type="ChEBI" id="CHEBI:78513"/>
        <dbReference type="ChEBI" id="CHEBI:456215"/>
        <dbReference type="EC" id="6.1.1.19"/>
    </reaction>
</comment>
<keyword evidence="14" id="KW-1185">Reference proteome</keyword>
<gene>
    <name evidence="9 13" type="primary">argS</name>
    <name evidence="13" type="ORF">M9405_02195</name>
</gene>
<evidence type="ECO:0000256" key="2">
    <source>
        <dbReference type="ARBA" id="ARBA00022490"/>
    </source>
</evidence>
<dbReference type="Pfam" id="PF05746">
    <property type="entry name" value="DALR_1"/>
    <property type="match status" value="1"/>
</dbReference>
<dbReference type="InterPro" id="IPR036695">
    <property type="entry name" value="Arg-tRNA-synth_N_sf"/>
</dbReference>
<dbReference type="InterPro" id="IPR001412">
    <property type="entry name" value="aa-tRNA-synth_I_CS"/>
</dbReference>
<evidence type="ECO:0000256" key="8">
    <source>
        <dbReference type="ARBA" id="ARBA00049339"/>
    </source>
</evidence>
<keyword evidence="7 9" id="KW-0030">Aminoacyl-tRNA synthetase</keyword>
<comment type="subcellular location">
    <subcellularLocation>
        <location evidence="9">Cytoplasm</location>
    </subcellularLocation>
</comment>
<dbReference type="RefSeq" id="WP_250223083.1">
    <property type="nucleotide sequence ID" value="NZ_CP097762.1"/>
</dbReference>
<protein>
    <recommendedName>
        <fullName evidence="9">Arginine--tRNA ligase</fullName>
        <ecNumber evidence="9">6.1.1.19</ecNumber>
    </recommendedName>
    <alternativeName>
        <fullName evidence="9">Arginyl-tRNA synthetase</fullName>
        <shortName evidence="9">ArgRS</shortName>
    </alternativeName>
</protein>
<dbReference type="PANTHER" id="PTHR11956">
    <property type="entry name" value="ARGINYL-TRNA SYNTHETASE"/>
    <property type="match status" value="1"/>
</dbReference>
<evidence type="ECO:0000256" key="1">
    <source>
        <dbReference type="ARBA" id="ARBA00005594"/>
    </source>
</evidence>
<dbReference type="SMART" id="SM01016">
    <property type="entry name" value="Arg_tRNA_synt_N"/>
    <property type="match status" value="1"/>
</dbReference>
<comment type="subunit">
    <text evidence="9">Monomer.</text>
</comment>
<evidence type="ECO:0000313" key="13">
    <source>
        <dbReference type="EMBL" id="URJ24952.1"/>
    </source>
</evidence>
<dbReference type="InterPro" id="IPR014729">
    <property type="entry name" value="Rossmann-like_a/b/a_fold"/>
</dbReference>
<evidence type="ECO:0000259" key="11">
    <source>
        <dbReference type="SMART" id="SM00836"/>
    </source>
</evidence>